<sequence>MEEFEHLIVEEFNEEDFYETIEAPKFVDLTAPDHRPEGDDRYWFCSRVGCDQKHEEFMDSEAIYQKFVLRVMAARSPSVRLRKALYRKDFSVEPKCPNTVPAKPSRSRVSRLAMISSIPQKKANGNNMRPREAKAIPTNKNATPKAKVKGKESSVMSSVPQKALTERKKQMQSPSVISSVPQKALTERKKQMQSPAAFRSVQNPRTATTKPSENRVVAKALVFNSPKKVVKLKRSVELSSSVKKLCNGMRKLEVENKRNGLGVNRKPETSVSSKRPRKVREVNSRVFDSVRSQKQQIDGKAKGSATLKRKVKEKKELSSDPSKSHEPNGKELEIQPLCCASSEKTSGDEVLLVGNEDKENATIAADVDREDTCVIEKSGNDKAKQYETSENALALECDEKENATNAANVDEESDDKENSSALDTNRKVDHPTYPLLKKKVFGKKETCKATQKEMTTADKCFNGKTVPANTRVKYTKPKLTNPKPFRLRTDLEKNTTSRLTAFRGRHDASENMINAKRVALGKKKKVVSKRTETIGESVTDEWRI</sequence>
<dbReference type="Proteomes" id="UP000836841">
    <property type="component" value="Chromosome 7"/>
</dbReference>
<evidence type="ECO:0000313" key="3">
    <source>
        <dbReference type="Proteomes" id="UP000836841"/>
    </source>
</evidence>
<dbReference type="PANTHER" id="PTHR37241:SF1">
    <property type="entry name" value="NEUROFILAMENT HEAVY PROTEIN"/>
    <property type="match status" value="1"/>
</dbReference>
<accession>A0AAU9T3A2</accession>
<dbReference type="PANTHER" id="PTHR37241">
    <property type="entry name" value="NEUROFILAMENT HEAVY PROTEIN"/>
    <property type="match status" value="1"/>
</dbReference>
<evidence type="ECO:0000313" key="2">
    <source>
        <dbReference type="EMBL" id="CAH2078828.1"/>
    </source>
</evidence>
<gene>
    <name evidence="2" type="ORF">TAV2_LOCUS25800</name>
</gene>
<evidence type="ECO:0000256" key="1">
    <source>
        <dbReference type="SAM" id="MobiDB-lite"/>
    </source>
</evidence>
<dbReference type="AlphaFoldDB" id="A0AAU9T3A2"/>
<feature type="compositionally biased region" description="Basic and acidic residues" evidence="1">
    <location>
        <begin position="313"/>
        <end position="333"/>
    </location>
</feature>
<dbReference type="EMBL" id="OU466863">
    <property type="protein sequence ID" value="CAH2078828.1"/>
    <property type="molecule type" value="Genomic_DNA"/>
</dbReference>
<name>A0AAU9T3A2_THLAR</name>
<protein>
    <submittedName>
        <fullName evidence="2">Uncharacterized protein</fullName>
    </submittedName>
</protein>
<feature type="region of interest" description="Disordered" evidence="1">
    <location>
        <begin position="404"/>
        <end position="429"/>
    </location>
</feature>
<reference evidence="2 3" key="1">
    <citation type="submission" date="2022-03" db="EMBL/GenBank/DDBJ databases">
        <authorList>
            <person name="Nunn A."/>
            <person name="Chopra R."/>
            <person name="Nunn A."/>
            <person name="Contreras Garrido A."/>
        </authorList>
    </citation>
    <scope>NUCLEOTIDE SEQUENCE [LARGE SCALE GENOMIC DNA]</scope>
</reference>
<feature type="region of interest" description="Disordered" evidence="1">
    <location>
        <begin position="139"/>
        <end position="158"/>
    </location>
</feature>
<organism evidence="2 3">
    <name type="scientific">Thlaspi arvense</name>
    <name type="common">Field penny-cress</name>
    <dbReference type="NCBI Taxonomy" id="13288"/>
    <lineage>
        <taxon>Eukaryota</taxon>
        <taxon>Viridiplantae</taxon>
        <taxon>Streptophyta</taxon>
        <taxon>Embryophyta</taxon>
        <taxon>Tracheophyta</taxon>
        <taxon>Spermatophyta</taxon>
        <taxon>Magnoliopsida</taxon>
        <taxon>eudicotyledons</taxon>
        <taxon>Gunneridae</taxon>
        <taxon>Pentapetalae</taxon>
        <taxon>rosids</taxon>
        <taxon>malvids</taxon>
        <taxon>Brassicales</taxon>
        <taxon>Brassicaceae</taxon>
        <taxon>Thlaspideae</taxon>
        <taxon>Thlaspi</taxon>
    </lineage>
</organism>
<keyword evidence="3" id="KW-1185">Reference proteome</keyword>
<feature type="region of interest" description="Disordered" evidence="1">
    <location>
        <begin position="188"/>
        <end position="211"/>
    </location>
</feature>
<feature type="compositionally biased region" description="Polar residues" evidence="1">
    <location>
        <begin position="200"/>
        <end position="211"/>
    </location>
</feature>
<feature type="region of interest" description="Disordered" evidence="1">
    <location>
        <begin position="256"/>
        <end position="335"/>
    </location>
</feature>
<proteinExistence type="predicted"/>